<dbReference type="InterPro" id="IPR018146">
    <property type="entry name" value="Glyoxalase_1_CS"/>
</dbReference>
<dbReference type="PROSITE" id="PS51819">
    <property type="entry name" value="VOC"/>
    <property type="match status" value="1"/>
</dbReference>
<dbReference type="PROSITE" id="PS00934">
    <property type="entry name" value="GLYOXALASE_I_1"/>
    <property type="match status" value="1"/>
</dbReference>
<keyword evidence="1" id="KW-0479">Metal-binding</keyword>
<evidence type="ECO:0000259" key="2">
    <source>
        <dbReference type="PROSITE" id="PS51819"/>
    </source>
</evidence>
<organism evidence="3 4">
    <name type="scientific">Acidimangrovimonas pyrenivorans</name>
    <dbReference type="NCBI Taxonomy" id="2030798"/>
    <lineage>
        <taxon>Bacteria</taxon>
        <taxon>Pseudomonadati</taxon>
        <taxon>Pseudomonadota</taxon>
        <taxon>Alphaproteobacteria</taxon>
        <taxon>Rhodobacterales</taxon>
        <taxon>Paracoccaceae</taxon>
        <taxon>Acidimangrovimonas</taxon>
    </lineage>
</organism>
<dbReference type="Gene3D" id="3.10.180.10">
    <property type="entry name" value="2,3-Dihydroxybiphenyl 1,2-Dioxygenase, domain 1"/>
    <property type="match status" value="1"/>
</dbReference>
<evidence type="ECO:0000313" key="3">
    <source>
        <dbReference type="EMBL" id="MFC2966568.1"/>
    </source>
</evidence>
<dbReference type="InterPro" id="IPR004360">
    <property type="entry name" value="Glyas_Fos-R_dOase_dom"/>
</dbReference>
<sequence>MISGIDHVVLTVRDPDAAAAFYARVLGLEPVTFGAGRRALRFGDQKINLQSLGQETRNHAGIGSGDLCLLTDWPAGRVIARLEQAGVAVVEGPVTRSGARGPITSVYFTDPDCNLIEIASYPEGAAE</sequence>
<reference evidence="4" key="1">
    <citation type="journal article" date="2019" name="Int. J. Syst. Evol. Microbiol.">
        <title>The Global Catalogue of Microorganisms (GCM) 10K type strain sequencing project: providing services to taxonomists for standard genome sequencing and annotation.</title>
        <authorList>
            <consortium name="The Broad Institute Genomics Platform"/>
            <consortium name="The Broad Institute Genome Sequencing Center for Infectious Disease"/>
            <person name="Wu L."/>
            <person name="Ma J."/>
        </authorList>
    </citation>
    <scope>NUCLEOTIDE SEQUENCE [LARGE SCALE GENOMIC DNA]</scope>
    <source>
        <strain evidence="4">KCTC 62192</strain>
    </source>
</reference>
<dbReference type="CDD" id="cd07253">
    <property type="entry name" value="GLOD5"/>
    <property type="match status" value="1"/>
</dbReference>
<dbReference type="InterPro" id="IPR029068">
    <property type="entry name" value="Glyas_Bleomycin-R_OHBP_Dase"/>
</dbReference>
<dbReference type="EMBL" id="JBHRSK010000001">
    <property type="protein sequence ID" value="MFC2966568.1"/>
    <property type="molecule type" value="Genomic_DNA"/>
</dbReference>
<dbReference type="RefSeq" id="WP_377830790.1">
    <property type="nucleotide sequence ID" value="NZ_JBHRSK010000001.1"/>
</dbReference>
<protein>
    <submittedName>
        <fullName evidence="3">VOC family protein</fullName>
    </submittedName>
</protein>
<dbReference type="SUPFAM" id="SSF54593">
    <property type="entry name" value="Glyoxalase/Bleomycin resistance protein/Dihydroxybiphenyl dioxygenase"/>
    <property type="match status" value="1"/>
</dbReference>
<comment type="caution">
    <text evidence="3">The sequence shown here is derived from an EMBL/GenBank/DDBJ whole genome shotgun (WGS) entry which is preliminary data.</text>
</comment>
<dbReference type="InterPro" id="IPR050383">
    <property type="entry name" value="GlyoxalaseI/FosfomycinResist"/>
</dbReference>
<feature type="domain" description="VOC" evidence="2">
    <location>
        <begin position="4"/>
        <end position="121"/>
    </location>
</feature>
<evidence type="ECO:0000256" key="1">
    <source>
        <dbReference type="ARBA" id="ARBA00022723"/>
    </source>
</evidence>
<dbReference type="PANTHER" id="PTHR21366">
    <property type="entry name" value="GLYOXALASE FAMILY PROTEIN"/>
    <property type="match status" value="1"/>
</dbReference>
<gene>
    <name evidence="3" type="ORF">ACFOES_00525</name>
</gene>
<dbReference type="Proteomes" id="UP001595443">
    <property type="component" value="Unassembled WGS sequence"/>
</dbReference>
<keyword evidence="4" id="KW-1185">Reference proteome</keyword>
<proteinExistence type="predicted"/>
<dbReference type="InterPro" id="IPR037523">
    <property type="entry name" value="VOC_core"/>
</dbReference>
<dbReference type="PANTHER" id="PTHR21366:SF14">
    <property type="entry name" value="GLYOXALASE DOMAIN-CONTAINING PROTEIN 5"/>
    <property type="match status" value="1"/>
</dbReference>
<accession>A0ABV7ABR7</accession>
<name>A0ABV7ABR7_9RHOB</name>
<evidence type="ECO:0000313" key="4">
    <source>
        <dbReference type="Proteomes" id="UP001595443"/>
    </source>
</evidence>
<dbReference type="Pfam" id="PF00903">
    <property type="entry name" value="Glyoxalase"/>
    <property type="match status" value="1"/>
</dbReference>